<dbReference type="GO" id="GO:0005886">
    <property type="term" value="C:plasma membrane"/>
    <property type="evidence" value="ECO:0007669"/>
    <property type="project" value="UniProtKB-SubCell"/>
</dbReference>
<dbReference type="InterPro" id="IPR003752">
    <property type="entry name" value="DiS_bond_form_DsbB/BdbC"/>
</dbReference>
<evidence type="ECO:0000256" key="15">
    <source>
        <dbReference type="SAM" id="Phobius"/>
    </source>
</evidence>
<evidence type="ECO:0000256" key="3">
    <source>
        <dbReference type="ARBA" id="ARBA00022448"/>
    </source>
</evidence>
<dbReference type="Pfam" id="PF02600">
    <property type="entry name" value="DsbB"/>
    <property type="match status" value="1"/>
</dbReference>
<proteinExistence type="inferred from homology"/>
<evidence type="ECO:0000256" key="9">
    <source>
        <dbReference type="ARBA" id="ARBA00023002"/>
    </source>
</evidence>
<dbReference type="SUPFAM" id="SSF158442">
    <property type="entry name" value="DsbB-like"/>
    <property type="match status" value="1"/>
</dbReference>
<dbReference type="Gene3D" id="1.20.1550.10">
    <property type="entry name" value="DsbB-like"/>
    <property type="match status" value="1"/>
</dbReference>
<dbReference type="RefSeq" id="WP_171093594.1">
    <property type="nucleotide sequence ID" value="NZ_CP053069.1"/>
</dbReference>
<dbReference type="GO" id="GO:0006457">
    <property type="term" value="P:protein folding"/>
    <property type="evidence" value="ECO:0007669"/>
    <property type="project" value="InterPro"/>
</dbReference>
<evidence type="ECO:0000256" key="5">
    <source>
        <dbReference type="ARBA" id="ARBA00022519"/>
    </source>
</evidence>
<evidence type="ECO:0000256" key="4">
    <source>
        <dbReference type="ARBA" id="ARBA00022475"/>
    </source>
</evidence>
<keyword evidence="4 14" id="KW-1003">Cell membrane</keyword>
<keyword evidence="12 14" id="KW-0143">Chaperone</keyword>
<feature type="disulfide bond" description="Redox-active" evidence="14">
    <location>
        <begin position="37"/>
        <end position="40"/>
    </location>
</feature>
<comment type="similarity">
    <text evidence="2 14">Belongs to the DsbB family.</text>
</comment>
<dbReference type="EMBL" id="CP053069">
    <property type="protein sequence ID" value="QJR11880.1"/>
    <property type="molecule type" value="Genomic_DNA"/>
</dbReference>
<feature type="transmembrane region" description="Helical" evidence="15">
    <location>
        <begin position="144"/>
        <end position="162"/>
    </location>
</feature>
<comment type="function">
    <text evidence="14">Required for disulfide bond formation in some periplasmic proteins. Acts by oxidizing the DsbA protein.</text>
</comment>
<gene>
    <name evidence="14 16" type="primary">dsbB</name>
    <name evidence="16" type="ORF">DSM104443_02963</name>
</gene>
<evidence type="ECO:0000313" key="16">
    <source>
        <dbReference type="EMBL" id="QJR11880.1"/>
    </source>
</evidence>
<evidence type="ECO:0000256" key="10">
    <source>
        <dbReference type="ARBA" id="ARBA00023136"/>
    </source>
</evidence>
<dbReference type="PANTHER" id="PTHR36570">
    <property type="entry name" value="DISULFIDE BOND FORMATION PROTEIN B"/>
    <property type="match status" value="1"/>
</dbReference>
<keyword evidence="10 14" id="KW-0472">Membrane</keyword>
<comment type="caution">
    <text evidence="14">Lacks conserved residue(s) required for the propagation of feature annotation.</text>
</comment>
<comment type="subcellular location">
    <subcellularLocation>
        <location evidence="1">Cell inner membrane</location>
        <topology evidence="1">Multi-pass membrane protein</topology>
    </subcellularLocation>
    <subcellularLocation>
        <location evidence="14">Cell membrane</location>
        <topology evidence="14">Multi-pass membrane protein</topology>
    </subcellularLocation>
</comment>
<evidence type="ECO:0000256" key="7">
    <source>
        <dbReference type="ARBA" id="ARBA00022982"/>
    </source>
</evidence>
<protein>
    <recommendedName>
        <fullName evidence="14">Disulfide bond formation protein B</fullName>
    </recommendedName>
    <alternativeName>
        <fullName evidence="14">Disulfide oxidoreductase</fullName>
    </alternativeName>
</protein>
<evidence type="ECO:0000256" key="2">
    <source>
        <dbReference type="ARBA" id="ARBA00008823"/>
    </source>
</evidence>
<dbReference type="PANTHER" id="PTHR36570:SF3">
    <property type="entry name" value="DISULFIDE BOND FORMATION PROTEIN B"/>
    <property type="match status" value="1"/>
</dbReference>
<dbReference type="InterPro" id="IPR050183">
    <property type="entry name" value="DsbB"/>
</dbReference>
<evidence type="ECO:0000256" key="14">
    <source>
        <dbReference type="HAMAP-Rule" id="MF_00286"/>
    </source>
</evidence>
<keyword evidence="7 14" id="KW-0249">Electron transport</keyword>
<feature type="topological domain" description="Periplasmic" evidence="14">
    <location>
        <begin position="28"/>
        <end position="45"/>
    </location>
</feature>
<feature type="transmembrane region" description="Helical" evidence="15">
    <location>
        <begin position="43"/>
        <end position="61"/>
    </location>
</feature>
<dbReference type="InterPro" id="IPR022920">
    <property type="entry name" value="Disulphide_bond_form_DsbB"/>
</dbReference>
<keyword evidence="17" id="KW-1185">Reference proteome</keyword>
<keyword evidence="3 14" id="KW-0813">Transport</keyword>
<evidence type="ECO:0000256" key="8">
    <source>
        <dbReference type="ARBA" id="ARBA00022989"/>
    </source>
</evidence>
<organism evidence="16 17">
    <name type="scientific">Usitatibacter rugosus</name>
    <dbReference type="NCBI Taxonomy" id="2732067"/>
    <lineage>
        <taxon>Bacteria</taxon>
        <taxon>Pseudomonadati</taxon>
        <taxon>Pseudomonadota</taxon>
        <taxon>Betaproteobacteria</taxon>
        <taxon>Nitrosomonadales</taxon>
        <taxon>Usitatibacteraceae</taxon>
        <taxon>Usitatibacter</taxon>
    </lineage>
</organism>
<dbReference type="Proteomes" id="UP000501534">
    <property type="component" value="Chromosome"/>
</dbReference>
<dbReference type="InterPro" id="IPR023380">
    <property type="entry name" value="DsbB-like_sf"/>
</dbReference>
<feature type="topological domain" description="Cytoplasmic" evidence="14">
    <location>
        <begin position="1"/>
        <end position="10"/>
    </location>
</feature>
<evidence type="ECO:0000256" key="11">
    <source>
        <dbReference type="ARBA" id="ARBA00023157"/>
    </source>
</evidence>
<evidence type="ECO:0000256" key="12">
    <source>
        <dbReference type="ARBA" id="ARBA00023186"/>
    </source>
</evidence>
<reference evidence="16 17" key="1">
    <citation type="submission" date="2020-04" db="EMBL/GenBank/DDBJ databases">
        <title>Usitatibacter rugosus gen. nov., sp. nov. and Usitatibacter palustris sp. nov., novel members of Usitatibacteraceae fam. nov. within the order Nitrosomonadales isolated from soil.</title>
        <authorList>
            <person name="Huber K.J."/>
            <person name="Neumann-Schaal M."/>
            <person name="Geppert A."/>
            <person name="Luckner M."/>
            <person name="Wanner G."/>
            <person name="Overmann J."/>
        </authorList>
    </citation>
    <scope>NUCLEOTIDE SEQUENCE [LARGE SCALE GENOMIC DNA]</scope>
    <source>
        <strain evidence="16 17">0125_3</strain>
    </source>
</reference>
<evidence type="ECO:0000256" key="13">
    <source>
        <dbReference type="ARBA" id="ARBA00023284"/>
    </source>
</evidence>
<keyword evidence="6 14" id="KW-0812">Transmembrane</keyword>
<dbReference type="HAMAP" id="MF_00286">
    <property type="entry name" value="DsbB"/>
    <property type="match status" value="1"/>
</dbReference>
<dbReference type="GO" id="GO:0009055">
    <property type="term" value="F:electron transfer activity"/>
    <property type="evidence" value="ECO:0007669"/>
    <property type="project" value="UniProtKB-UniRule"/>
</dbReference>
<dbReference type="KEGG" id="uru:DSM104443_02963"/>
<evidence type="ECO:0000256" key="6">
    <source>
        <dbReference type="ARBA" id="ARBA00022692"/>
    </source>
</evidence>
<feature type="topological domain" description="Cytoplasmic" evidence="14">
    <location>
        <begin position="163"/>
        <end position="167"/>
    </location>
</feature>
<accession>A0A6M4GX74</accession>
<feature type="transmembrane region" description="Helical" evidence="15">
    <location>
        <begin position="68"/>
        <end position="87"/>
    </location>
</feature>
<keyword evidence="9 14" id="KW-0560">Oxidoreductase</keyword>
<dbReference type="AlphaFoldDB" id="A0A6M4GX74"/>
<keyword evidence="11 14" id="KW-1015">Disulfide bond</keyword>
<evidence type="ECO:0000313" key="17">
    <source>
        <dbReference type="Proteomes" id="UP000501534"/>
    </source>
</evidence>
<name>A0A6M4GX74_9PROT</name>
<keyword evidence="13 14" id="KW-0676">Redox-active center</keyword>
<keyword evidence="8 14" id="KW-1133">Transmembrane helix</keyword>
<sequence>MLARLSPRAVFGALFVACAGLIGLAVWMSEAYALTPCPMCILQRYAFAAIGLVALAGTIHGPKGPWGVRFYAGLVALLAIVGGGTSIRHSYVQHFPPEGGSCGVELDYLVNTFPIGEALPKIFQGSGDCSKVDWTMLGLSIPEWALVWFVIFLATALWVGFFRKARA</sequence>
<dbReference type="GO" id="GO:0015035">
    <property type="term" value="F:protein-disulfide reductase activity"/>
    <property type="evidence" value="ECO:0007669"/>
    <property type="project" value="UniProtKB-UniRule"/>
</dbReference>
<keyword evidence="5" id="KW-0997">Cell inner membrane</keyword>
<evidence type="ECO:0000256" key="1">
    <source>
        <dbReference type="ARBA" id="ARBA00004429"/>
    </source>
</evidence>